<keyword evidence="6" id="KW-0238">DNA-binding</keyword>
<dbReference type="SUPFAM" id="SSF46785">
    <property type="entry name" value="Winged helix' DNA-binding domain"/>
    <property type="match status" value="1"/>
</dbReference>
<keyword evidence="5" id="KW-0805">Transcription regulation</keyword>
<dbReference type="Proteomes" id="UP000294641">
    <property type="component" value="Unassembled WGS sequence"/>
</dbReference>
<dbReference type="InterPro" id="IPR004839">
    <property type="entry name" value="Aminotransferase_I/II_large"/>
</dbReference>
<evidence type="ECO:0000256" key="2">
    <source>
        <dbReference type="ARBA" id="ARBA00005384"/>
    </source>
</evidence>
<dbReference type="PRINTS" id="PR00035">
    <property type="entry name" value="HTHGNTR"/>
</dbReference>
<comment type="similarity">
    <text evidence="2">In the C-terminal section; belongs to the class-I pyridoxal-phosphate-dependent aminotransferase family.</text>
</comment>
<comment type="caution">
    <text evidence="9">The sequence shown here is derived from an EMBL/GenBank/DDBJ whole genome shotgun (WGS) entry which is preliminary data.</text>
</comment>
<dbReference type="SUPFAM" id="SSF53383">
    <property type="entry name" value="PLP-dependent transferases"/>
    <property type="match status" value="1"/>
</dbReference>
<evidence type="ECO:0000256" key="6">
    <source>
        <dbReference type="ARBA" id="ARBA00023125"/>
    </source>
</evidence>
<dbReference type="Proteomes" id="UP000254330">
    <property type="component" value="Unassembled WGS sequence"/>
</dbReference>
<evidence type="ECO:0000256" key="1">
    <source>
        <dbReference type="ARBA" id="ARBA00001933"/>
    </source>
</evidence>
<dbReference type="AlphaFoldDB" id="A0A8B4Q3E0"/>
<dbReference type="InterPro" id="IPR000524">
    <property type="entry name" value="Tscrpt_reg_HTH_GntR"/>
</dbReference>
<keyword evidence="7" id="KW-0804">Transcription</keyword>
<sequence>MDMLMFQLDKNIDTPLYEQLYEAIKNSIIERNILTDEKLPSKRKLAEFLNISQTTVELAYGQLLAEGYVLSKARIGYFVEDIDTLAYVDTAAPQKLLNMPKYDIKIDFNPGQIDLPSFPFSTWRKYMKDSIDEENGELLLVGNAQGEYELRKEIASYLYQSRGVRCQPEQIVIGSGTEHLLPMVVKLLGENNIYAVENPGYTMTHHIFSQNNQYTTAIDVDEDGMKIEQLKKSEASIAYVTPSHQFPTGAILSTSRRIQLLNWANEQNGRYIIEDDYDSEFRYTGKPIAALQGMDRKGKVIYMSTFSKSLMPSLRIAYFVLPESLLPQYNEMYSYYTCTVPRIDQYTLSRFMKDGYFSKHLNRMRKIYRRKLEAVIEVFYEYNHCISITGEQAGMHIMIKAQHELSAKQLSKLALQNGIRISAIEQYLASANSDYDQQLLLGFGGILEDDIEQAIHQLMTCWQINKKD</sequence>
<evidence type="ECO:0000256" key="3">
    <source>
        <dbReference type="ARBA" id="ARBA00022576"/>
    </source>
</evidence>
<keyword evidence="3" id="KW-0808">Transferase</keyword>
<gene>
    <name evidence="9" type="primary">gabR_1</name>
    <name evidence="10" type="ORF">DFR61_1532</name>
    <name evidence="9" type="ORF">NCTC10597_00014</name>
</gene>
<protein>
    <submittedName>
        <fullName evidence="10">GntR family transcriptional regulator</fullName>
    </submittedName>
    <submittedName>
        <fullName evidence="9">HTH-type transcriptional regulatory protein gabR</fullName>
    </submittedName>
</protein>
<dbReference type="Gene3D" id="1.10.10.10">
    <property type="entry name" value="Winged helix-like DNA-binding domain superfamily/Winged helix DNA-binding domain"/>
    <property type="match status" value="1"/>
</dbReference>
<accession>A0A8B4Q3E0</accession>
<dbReference type="GO" id="GO:0003700">
    <property type="term" value="F:DNA-binding transcription factor activity"/>
    <property type="evidence" value="ECO:0007669"/>
    <property type="project" value="InterPro"/>
</dbReference>
<name>A0A8B4Q3E0_9BACL</name>
<dbReference type="SMART" id="SM00345">
    <property type="entry name" value="HTH_GNTR"/>
    <property type="match status" value="1"/>
</dbReference>
<reference evidence="9 11" key="1">
    <citation type="submission" date="2018-06" db="EMBL/GenBank/DDBJ databases">
        <authorList>
            <consortium name="Pathogen Informatics"/>
            <person name="Doyle S."/>
        </authorList>
    </citation>
    <scope>NUCLEOTIDE SEQUENCE [LARGE SCALE GENOMIC DNA]</scope>
    <source>
        <strain evidence="9 11">NCTC10597</strain>
    </source>
</reference>
<keyword evidence="4" id="KW-0663">Pyridoxal phosphate</keyword>
<keyword evidence="12" id="KW-1185">Reference proteome</keyword>
<dbReference type="RefSeq" id="WP_115329333.1">
    <property type="nucleotide sequence ID" value="NZ_SNZG01000053.1"/>
</dbReference>
<evidence type="ECO:0000259" key="8">
    <source>
        <dbReference type="PROSITE" id="PS50949"/>
    </source>
</evidence>
<dbReference type="CDD" id="cd07377">
    <property type="entry name" value="WHTH_GntR"/>
    <property type="match status" value="1"/>
</dbReference>
<evidence type="ECO:0000313" key="9">
    <source>
        <dbReference type="EMBL" id="STX08382.1"/>
    </source>
</evidence>
<dbReference type="PROSITE" id="PS50949">
    <property type="entry name" value="HTH_GNTR"/>
    <property type="match status" value="1"/>
</dbReference>
<proteinExistence type="inferred from homology"/>
<dbReference type="OrthoDB" id="9808770at2"/>
<evidence type="ECO:0000313" key="10">
    <source>
        <dbReference type="EMBL" id="TDR33484.1"/>
    </source>
</evidence>
<dbReference type="Pfam" id="PF00392">
    <property type="entry name" value="GntR"/>
    <property type="match status" value="1"/>
</dbReference>
<reference evidence="10 12" key="2">
    <citation type="submission" date="2019-03" db="EMBL/GenBank/DDBJ databases">
        <title>Genomic Encyclopedia of Type Strains, Phase IV (KMG-IV): sequencing the most valuable type-strain genomes for metagenomic binning, comparative biology and taxonomic classification.</title>
        <authorList>
            <person name="Goeker M."/>
        </authorList>
    </citation>
    <scope>NUCLEOTIDE SEQUENCE [LARGE SCALE GENOMIC DNA]</scope>
    <source>
        <strain evidence="10 12">DSM 20580</strain>
    </source>
</reference>
<dbReference type="InterPro" id="IPR036390">
    <property type="entry name" value="WH_DNA-bd_sf"/>
</dbReference>
<dbReference type="InterPro" id="IPR015424">
    <property type="entry name" value="PyrdxlP-dep_Trfase"/>
</dbReference>
<evidence type="ECO:0000256" key="7">
    <source>
        <dbReference type="ARBA" id="ARBA00023163"/>
    </source>
</evidence>
<dbReference type="GO" id="GO:0003677">
    <property type="term" value="F:DNA binding"/>
    <property type="evidence" value="ECO:0007669"/>
    <property type="project" value="UniProtKB-KW"/>
</dbReference>
<comment type="cofactor">
    <cofactor evidence="1">
        <name>pyridoxal 5'-phosphate</name>
        <dbReference type="ChEBI" id="CHEBI:597326"/>
    </cofactor>
</comment>
<evidence type="ECO:0000256" key="5">
    <source>
        <dbReference type="ARBA" id="ARBA00023015"/>
    </source>
</evidence>
<feature type="domain" description="HTH gntR-type" evidence="8">
    <location>
        <begin position="14"/>
        <end position="82"/>
    </location>
</feature>
<dbReference type="CDD" id="cd00609">
    <property type="entry name" value="AAT_like"/>
    <property type="match status" value="1"/>
</dbReference>
<dbReference type="InterPro" id="IPR015421">
    <property type="entry name" value="PyrdxlP-dep_Trfase_major"/>
</dbReference>
<evidence type="ECO:0000313" key="11">
    <source>
        <dbReference type="Proteomes" id="UP000254330"/>
    </source>
</evidence>
<evidence type="ECO:0000256" key="4">
    <source>
        <dbReference type="ARBA" id="ARBA00022898"/>
    </source>
</evidence>
<dbReference type="EMBL" id="UGNP01000001">
    <property type="protein sequence ID" value="STX08382.1"/>
    <property type="molecule type" value="Genomic_DNA"/>
</dbReference>
<dbReference type="GO" id="GO:0030170">
    <property type="term" value="F:pyridoxal phosphate binding"/>
    <property type="evidence" value="ECO:0007669"/>
    <property type="project" value="InterPro"/>
</dbReference>
<evidence type="ECO:0000313" key="12">
    <source>
        <dbReference type="Proteomes" id="UP000294641"/>
    </source>
</evidence>
<dbReference type="Pfam" id="PF00155">
    <property type="entry name" value="Aminotran_1_2"/>
    <property type="match status" value="1"/>
</dbReference>
<dbReference type="EMBL" id="SNZG01000053">
    <property type="protein sequence ID" value="TDR33484.1"/>
    <property type="molecule type" value="Genomic_DNA"/>
</dbReference>
<keyword evidence="3" id="KW-0032">Aminotransferase</keyword>
<dbReference type="PANTHER" id="PTHR46577:SF1">
    <property type="entry name" value="HTH-TYPE TRANSCRIPTIONAL REGULATORY PROTEIN GABR"/>
    <property type="match status" value="1"/>
</dbReference>
<dbReference type="InterPro" id="IPR036388">
    <property type="entry name" value="WH-like_DNA-bd_sf"/>
</dbReference>
<dbReference type="InterPro" id="IPR051446">
    <property type="entry name" value="HTH_trans_reg/aminotransferase"/>
</dbReference>
<dbReference type="GO" id="GO:0008483">
    <property type="term" value="F:transaminase activity"/>
    <property type="evidence" value="ECO:0007669"/>
    <property type="project" value="UniProtKB-KW"/>
</dbReference>
<dbReference type="Gene3D" id="3.40.640.10">
    <property type="entry name" value="Type I PLP-dependent aspartate aminotransferase-like (Major domain)"/>
    <property type="match status" value="1"/>
</dbReference>
<dbReference type="PANTHER" id="PTHR46577">
    <property type="entry name" value="HTH-TYPE TRANSCRIPTIONAL REGULATORY PROTEIN GABR"/>
    <property type="match status" value="1"/>
</dbReference>
<organism evidence="9 11">
    <name type="scientific">Kurthia zopfii</name>
    <dbReference type="NCBI Taxonomy" id="1650"/>
    <lineage>
        <taxon>Bacteria</taxon>
        <taxon>Bacillati</taxon>
        <taxon>Bacillota</taxon>
        <taxon>Bacilli</taxon>
        <taxon>Bacillales</taxon>
        <taxon>Caryophanaceae</taxon>
        <taxon>Kurthia</taxon>
    </lineage>
</organism>